<dbReference type="WBParaSite" id="TMUE_3000012192.1">
    <property type="protein sequence ID" value="TMUE_3000012192.1"/>
    <property type="gene ID" value="WBGene00295113"/>
</dbReference>
<feature type="domain" description="Autophagy-related protein 16" evidence="6">
    <location>
        <begin position="9"/>
        <end position="188"/>
    </location>
</feature>
<evidence type="ECO:0000313" key="8">
    <source>
        <dbReference type="WBParaSite" id="TMUE_3000012192.1"/>
    </source>
</evidence>
<dbReference type="CDD" id="cd22887">
    <property type="entry name" value="Atg16_CCD"/>
    <property type="match status" value="1"/>
</dbReference>
<dbReference type="InterPro" id="IPR015943">
    <property type="entry name" value="WD40/YVTN_repeat-like_dom_sf"/>
</dbReference>
<keyword evidence="2 4" id="KW-0853">WD repeat</keyword>
<name>A0A5S6QZ61_TRIMR</name>
<dbReference type="PANTHER" id="PTHR19878:SF8">
    <property type="entry name" value="AUTOPHAGY-RELATED 16, ISOFORM F"/>
    <property type="match status" value="1"/>
</dbReference>
<dbReference type="GO" id="GO:0034045">
    <property type="term" value="C:phagophore assembly site membrane"/>
    <property type="evidence" value="ECO:0007669"/>
    <property type="project" value="TreeGrafter"/>
</dbReference>
<dbReference type="PROSITE" id="PS50082">
    <property type="entry name" value="WD_REPEATS_2"/>
    <property type="match status" value="4"/>
</dbReference>
<dbReference type="PANTHER" id="PTHR19878">
    <property type="entry name" value="AUTOPHAGY PROTEIN 16-LIKE"/>
    <property type="match status" value="1"/>
</dbReference>
<dbReference type="GO" id="GO:0000045">
    <property type="term" value="P:autophagosome assembly"/>
    <property type="evidence" value="ECO:0007669"/>
    <property type="project" value="InterPro"/>
</dbReference>
<organism evidence="7 8">
    <name type="scientific">Trichuris muris</name>
    <name type="common">Mouse whipworm</name>
    <dbReference type="NCBI Taxonomy" id="70415"/>
    <lineage>
        <taxon>Eukaryota</taxon>
        <taxon>Metazoa</taxon>
        <taxon>Ecdysozoa</taxon>
        <taxon>Nematoda</taxon>
        <taxon>Enoplea</taxon>
        <taxon>Dorylaimia</taxon>
        <taxon>Trichinellida</taxon>
        <taxon>Trichuridae</taxon>
        <taxon>Trichuris</taxon>
    </lineage>
</organism>
<keyword evidence="5" id="KW-0175">Coiled coil</keyword>
<dbReference type="PRINTS" id="PR00320">
    <property type="entry name" value="GPROTEINBRPT"/>
</dbReference>
<dbReference type="InterPro" id="IPR020472">
    <property type="entry name" value="WD40_PAC1"/>
</dbReference>
<dbReference type="Gene3D" id="1.20.5.170">
    <property type="match status" value="1"/>
</dbReference>
<dbReference type="CDD" id="cd00200">
    <property type="entry name" value="WD40"/>
    <property type="match status" value="1"/>
</dbReference>
<evidence type="ECO:0000256" key="1">
    <source>
        <dbReference type="ARBA" id="ARBA00009271"/>
    </source>
</evidence>
<dbReference type="InterPro" id="IPR036322">
    <property type="entry name" value="WD40_repeat_dom_sf"/>
</dbReference>
<accession>A0A5S6QZ61</accession>
<feature type="repeat" description="WD" evidence="4">
    <location>
        <begin position="472"/>
        <end position="501"/>
    </location>
</feature>
<evidence type="ECO:0000256" key="5">
    <source>
        <dbReference type="SAM" id="Coils"/>
    </source>
</evidence>
<evidence type="ECO:0000256" key="4">
    <source>
        <dbReference type="PROSITE-ProRule" id="PRU00221"/>
    </source>
</evidence>
<dbReference type="SMART" id="SM00320">
    <property type="entry name" value="WD40"/>
    <property type="match status" value="7"/>
</dbReference>
<dbReference type="Gene3D" id="2.130.10.10">
    <property type="entry name" value="YVTN repeat-like/Quinoprotein amine dehydrogenase"/>
    <property type="match status" value="2"/>
</dbReference>
<dbReference type="Pfam" id="PF00400">
    <property type="entry name" value="WD40"/>
    <property type="match status" value="5"/>
</dbReference>
<feature type="coiled-coil region" evidence="5">
    <location>
        <begin position="60"/>
        <end position="203"/>
    </location>
</feature>
<feature type="repeat" description="WD" evidence="4">
    <location>
        <begin position="289"/>
        <end position="330"/>
    </location>
</feature>
<dbReference type="STRING" id="70415.A0A5S6QZ61"/>
<keyword evidence="7" id="KW-1185">Reference proteome</keyword>
<dbReference type="PROSITE" id="PS00678">
    <property type="entry name" value="WD_REPEATS_1"/>
    <property type="match status" value="1"/>
</dbReference>
<proteinExistence type="inferred from homology"/>
<comment type="similarity">
    <text evidence="1">Belongs to the WD repeat ATG16 family.</text>
</comment>
<dbReference type="InterPro" id="IPR019775">
    <property type="entry name" value="WD40_repeat_CS"/>
</dbReference>
<dbReference type="SUPFAM" id="SSF50978">
    <property type="entry name" value="WD40 repeat-like"/>
    <property type="match status" value="1"/>
</dbReference>
<evidence type="ECO:0000256" key="2">
    <source>
        <dbReference type="ARBA" id="ARBA00022574"/>
    </source>
</evidence>
<dbReference type="GO" id="GO:0043495">
    <property type="term" value="F:protein-membrane adaptor activity"/>
    <property type="evidence" value="ECO:0007669"/>
    <property type="project" value="TreeGrafter"/>
</dbReference>
<reference evidence="8" key="1">
    <citation type="submission" date="2019-12" db="UniProtKB">
        <authorList>
            <consortium name="WormBaseParasite"/>
        </authorList>
    </citation>
    <scope>IDENTIFICATION</scope>
</reference>
<feature type="repeat" description="WD" evidence="4">
    <location>
        <begin position="245"/>
        <end position="286"/>
    </location>
</feature>
<protein>
    <submittedName>
        <fullName evidence="8">WD_REPEATS_REGION domain-containing protein</fullName>
    </submittedName>
</protein>
<evidence type="ECO:0000313" key="7">
    <source>
        <dbReference type="Proteomes" id="UP000046395"/>
    </source>
</evidence>
<sequence>MTYRDIVYDQLRCRNRQIDAAYEDIMNSYAELLDCVVYMRSHVKRPDSADKAGCSTGEAEREKERLIEAQLLELQQERAELYKRKGETAEAMLELKKKYECMEKERLEVLKELEAMRSKVAALENDNERLKESMEELDRLNQCLRDESFVLQSTSNVLEQNNRKLTIENAQLLERWKTLNQREANLLNLQNELQTEIQSLKVQRQLADAAKPFLDLEIAQQVLPTQPVSQSCHCATLPSLRKAHFEAHDGEVLALAWAHDRDLLATGGADRRLKLWYISDGRQNRAESLTGCNQAITCIDLSVDDTLVLAGSNDFAIRIWSVVDNRLRHTLTGHSGKVLCAKFPGCQDMVVSGSSDRTLKIWDLRRRSCSKTLFPASSCNDIALVGGSAVTIISGHFDKKLRFWDYRCDSVIKEIELPARITSLHLSFDERSLLCAVRDDTLQCVDLRQDRIARTYAAENFKIGYDFTRARFSPDGRYCVCGSADGSVYIWDVSSGKLERTLSGSQSGSSCITVSSWNAQGTIVATCDRHKCVSLWM</sequence>
<evidence type="ECO:0000256" key="3">
    <source>
        <dbReference type="ARBA" id="ARBA00022737"/>
    </source>
</evidence>
<feature type="repeat" description="WD" evidence="4">
    <location>
        <begin position="331"/>
        <end position="372"/>
    </location>
</feature>
<dbReference type="GO" id="GO:0000421">
    <property type="term" value="C:autophagosome membrane"/>
    <property type="evidence" value="ECO:0007669"/>
    <property type="project" value="TreeGrafter"/>
</dbReference>
<dbReference type="AlphaFoldDB" id="A0A5S6QZ61"/>
<dbReference type="Proteomes" id="UP000046395">
    <property type="component" value="Unassembled WGS sequence"/>
</dbReference>
<dbReference type="PROSITE" id="PS50294">
    <property type="entry name" value="WD_REPEATS_REGION"/>
    <property type="match status" value="3"/>
</dbReference>
<dbReference type="Pfam" id="PF08614">
    <property type="entry name" value="ATG16"/>
    <property type="match status" value="1"/>
</dbReference>
<evidence type="ECO:0000259" key="6">
    <source>
        <dbReference type="Pfam" id="PF08614"/>
    </source>
</evidence>
<dbReference type="GO" id="GO:0034274">
    <property type="term" value="C:Atg12-Atg5-Atg16 complex"/>
    <property type="evidence" value="ECO:0007669"/>
    <property type="project" value="TreeGrafter"/>
</dbReference>
<dbReference type="InterPro" id="IPR013923">
    <property type="entry name" value="Autophagy-rel_prot_16_dom"/>
</dbReference>
<keyword evidence="3" id="KW-0677">Repeat</keyword>
<dbReference type="InterPro" id="IPR001680">
    <property type="entry name" value="WD40_rpt"/>
</dbReference>
<dbReference type="InterPro" id="IPR045160">
    <property type="entry name" value="ATG16"/>
</dbReference>